<dbReference type="InterPro" id="IPR014782">
    <property type="entry name" value="Peptidase_M1_dom"/>
</dbReference>
<evidence type="ECO:0000313" key="3">
    <source>
        <dbReference type="WBParaSite" id="ACAC_0000131301-mRNA-1"/>
    </source>
</evidence>
<dbReference type="PANTHER" id="PTHR11533">
    <property type="entry name" value="PROTEASE M1 ZINC METALLOPROTEASE"/>
    <property type="match status" value="1"/>
</dbReference>
<dbReference type="GO" id="GO:0008270">
    <property type="term" value="F:zinc ion binding"/>
    <property type="evidence" value="ECO:0007669"/>
    <property type="project" value="InterPro"/>
</dbReference>
<dbReference type="GO" id="GO:0005615">
    <property type="term" value="C:extracellular space"/>
    <property type="evidence" value="ECO:0007669"/>
    <property type="project" value="TreeGrafter"/>
</dbReference>
<dbReference type="GO" id="GO:0005737">
    <property type="term" value="C:cytoplasm"/>
    <property type="evidence" value="ECO:0007669"/>
    <property type="project" value="TreeGrafter"/>
</dbReference>
<dbReference type="Pfam" id="PF01433">
    <property type="entry name" value="Peptidase_M1"/>
    <property type="match status" value="2"/>
</dbReference>
<dbReference type="GO" id="GO:0016020">
    <property type="term" value="C:membrane"/>
    <property type="evidence" value="ECO:0007669"/>
    <property type="project" value="TreeGrafter"/>
</dbReference>
<feature type="domain" description="Peptidase M1 membrane alanine aminopeptidase" evidence="1">
    <location>
        <begin position="137"/>
        <end position="262"/>
    </location>
</feature>
<keyword evidence="2" id="KW-1185">Reference proteome</keyword>
<dbReference type="Proteomes" id="UP000035642">
    <property type="component" value="Unassembled WGS sequence"/>
</dbReference>
<evidence type="ECO:0000259" key="1">
    <source>
        <dbReference type="Pfam" id="PF01433"/>
    </source>
</evidence>
<dbReference type="GO" id="GO:0043171">
    <property type="term" value="P:peptide catabolic process"/>
    <property type="evidence" value="ECO:0007669"/>
    <property type="project" value="TreeGrafter"/>
</dbReference>
<dbReference type="InterPro" id="IPR050344">
    <property type="entry name" value="Peptidase_M1_aminopeptidases"/>
</dbReference>
<reference evidence="3" key="2">
    <citation type="submission" date="2017-02" db="UniProtKB">
        <authorList>
            <consortium name="WormBaseParasite"/>
        </authorList>
    </citation>
    <scope>IDENTIFICATION</scope>
</reference>
<sequence length="265" mass="30886">MDDSVVNEPIPAEQGFYWLERNLCRTANKVVTFLTVNLVLLFYDGISGKDIVSRRVTAYKKPNQMVKFTDLVSVDNFRAGGMENWGMMTFVESSLIYAKGEVTDEEKERVAMTICHEVAHQVGEWKIGIFLRLFSLQWFGNLVTMDWWDDLWLNEGFAKYMEFRCIDNLYPDWNIMTQFYTKNVVRSQEEDGQPNPRSVSSHSLDIRSLFDVMSYQKGSAIIRMIESLVGERKFVRALIEYLNKYAYANTHGSQLWDIVEKVEKT</sequence>
<dbReference type="STRING" id="6313.A0A0K0CVG1"/>
<dbReference type="SUPFAM" id="SSF55486">
    <property type="entry name" value="Metalloproteases ('zincins'), catalytic domain"/>
    <property type="match status" value="1"/>
</dbReference>
<accession>A0A0K0CVG1</accession>
<dbReference type="PANTHER" id="PTHR11533:SF299">
    <property type="entry name" value="AMINOPEPTIDASE"/>
    <property type="match status" value="1"/>
</dbReference>
<evidence type="ECO:0000313" key="2">
    <source>
        <dbReference type="Proteomes" id="UP000035642"/>
    </source>
</evidence>
<dbReference type="GO" id="GO:0070006">
    <property type="term" value="F:metalloaminopeptidase activity"/>
    <property type="evidence" value="ECO:0007669"/>
    <property type="project" value="TreeGrafter"/>
</dbReference>
<proteinExistence type="predicted"/>
<dbReference type="InterPro" id="IPR027268">
    <property type="entry name" value="Peptidase_M4/M1_CTD_sf"/>
</dbReference>
<name>A0A0K0CVG1_ANGCA</name>
<reference evidence="2" key="1">
    <citation type="submission" date="2012-09" db="EMBL/GenBank/DDBJ databases">
        <authorList>
            <person name="Martin A.A."/>
        </authorList>
    </citation>
    <scope>NUCLEOTIDE SEQUENCE</scope>
</reference>
<dbReference type="Gene3D" id="1.10.390.10">
    <property type="entry name" value="Neutral Protease Domain 2"/>
    <property type="match status" value="1"/>
</dbReference>
<dbReference type="GO" id="GO:0042277">
    <property type="term" value="F:peptide binding"/>
    <property type="evidence" value="ECO:0007669"/>
    <property type="project" value="TreeGrafter"/>
</dbReference>
<dbReference type="AlphaFoldDB" id="A0A0K0CVG1"/>
<protein>
    <submittedName>
        <fullName evidence="3">Peptidase_M1 domain-containing protein</fullName>
    </submittedName>
</protein>
<organism evidence="2 3">
    <name type="scientific">Angiostrongylus cantonensis</name>
    <name type="common">Rat lungworm</name>
    <dbReference type="NCBI Taxonomy" id="6313"/>
    <lineage>
        <taxon>Eukaryota</taxon>
        <taxon>Metazoa</taxon>
        <taxon>Ecdysozoa</taxon>
        <taxon>Nematoda</taxon>
        <taxon>Chromadorea</taxon>
        <taxon>Rhabditida</taxon>
        <taxon>Rhabditina</taxon>
        <taxon>Rhabditomorpha</taxon>
        <taxon>Strongyloidea</taxon>
        <taxon>Metastrongylidae</taxon>
        <taxon>Angiostrongylus</taxon>
    </lineage>
</organism>
<dbReference type="GO" id="GO:0006508">
    <property type="term" value="P:proteolysis"/>
    <property type="evidence" value="ECO:0007669"/>
    <property type="project" value="TreeGrafter"/>
</dbReference>
<dbReference type="WBParaSite" id="ACAC_0000131301-mRNA-1">
    <property type="protein sequence ID" value="ACAC_0000131301-mRNA-1"/>
    <property type="gene ID" value="ACAC_0000131301"/>
</dbReference>
<feature type="domain" description="Peptidase M1 membrane alanine aminopeptidase" evidence="1">
    <location>
        <begin position="68"/>
        <end position="121"/>
    </location>
</feature>